<keyword evidence="1 3" id="KW-0378">Hydrolase</keyword>
<dbReference type="Proteomes" id="UP000076927">
    <property type="component" value="Chromosome"/>
</dbReference>
<dbReference type="InterPro" id="IPR000073">
    <property type="entry name" value="AB_hydrolase_1"/>
</dbReference>
<evidence type="ECO:0000256" key="1">
    <source>
        <dbReference type="ARBA" id="ARBA00022801"/>
    </source>
</evidence>
<dbReference type="GO" id="GO:0004301">
    <property type="term" value="F:epoxide hydrolase activity"/>
    <property type="evidence" value="ECO:0007669"/>
    <property type="project" value="TreeGrafter"/>
</dbReference>
<dbReference type="SUPFAM" id="SSF53474">
    <property type="entry name" value="alpha/beta-Hydrolases"/>
    <property type="match status" value="1"/>
</dbReference>
<reference evidence="3 4" key="1">
    <citation type="submission" date="2015-01" db="EMBL/GenBank/DDBJ databases">
        <title>Paenibacillus swuensis/DY6/whole genome sequencing.</title>
        <authorList>
            <person name="Kim M.K."/>
            <person name="Srinivasan S."/>
            <person name="Lee J.-J."/>
        </authorList>
    </citation>
    <scope>NUCLEOTIDE SEQUENCE [LARGE SCALE GENOMIC DNA]</scope>
    <source>
        <strain evidence="3 4">DY6</strain>
    </source>
</reference>
<dbReference type="InterPro" id="IPR029058">
    <property type="entry name" value="AB_hydrolase_fold"/>
</dbReference>
<gene>
    <name evidence="3" type="ORF">SY83_19895</name>
</gene>
<dbReference type="PRINTS" id="PR00111">
    <property type="entry name" value="ABHYDROLASE"/>
</dbReference>
<protein>
    <submittedName>
        <fullName evidence="3">Alpha/beta hydrolase</fullName>
    </submittedName>
</protein>
<dbReference type="EMBL" id="CP011388">
    <property type="protein sequence ID" value="ANE49057.1"/>
    <property type="molecule type" value="Genomic_DNA"/>
</dbReference>
<evidence type="ECO:0000313" key="4">
    <source>
        <dbReference type="Proteomes" id="UP000076927"/>
    </source>
</evidence>
<dbReference type="PANTHER" id="PTHR42977:SF3">
    <property type="entry name" value="AB HYDROLASE-1 DOMAIN-CONTAINING PROTEIN"/>
    <property type="match status" value="1"/>
</dbReference>
<dbReference type="AlphaFoldDB" id="A0A172TQG7"/>
<evidence type="ECO:0000259" key="2">
    <source>
        <dbReference type="Pfam" id="PF00561"/>
    </source>
</evidence>
<dbReference type="KEGG" id="pswu:SY83_19895"/>
<name>A0A172TQG7_9BACL</name>
<dbReference type="Pfam" id="PF00561">
    <property type="entry name" value="Abhydrolase_1"/>
    <property type="match status" value="1"/>
</dbReference>
<sequence>MNVDGLSIFYREAGCPSNPTIILLHGFPSSSHMFRELIPLLSDCYYVIAPDYPGYGYSSMPSTTEYIYSFENLSLIVEKLINQLGISMFILYVHDYGGPIGLRIAIRNPNRILGFVIQNAVASVEGLGEPFDLFKALWLQRNSATESAFAELVTFDFTKKQYLYGACQPYSINPDAYIFDQLFLDRPGNNNIQLELGYDYRNNVDQYPLWQQYLRTYQPPVLITWGKNDFIFTIQGAIDIASQLNCVEIYWLCGGHFVLEEQSVQVSLLIKNFFGRVYPEMPWYQC</sequence>
<dbReference type="PRINTS" id="PR00412">
    <property type="entry name" value="EPOXHYDRLASE"/>
</dbReference>
<dbReference type="InterPro" id="IPR000639">
    <property type="entry name" value="Epox_hydrolase-like"/>
</dbReference>
<feature type="domain" description="AB hydrolase-1" evidence="2">
    <location>
        <begin position="19"/>
        <end position="261"/>
    </location>
</feature>
<keyword evidence="4" id="KW-1185">Reference proteome</keyword>
<proteinExistence type="predicted"/>
<dbReference type="STRING" id="1178515.SY83_19895"/>
<organism evidence="3 4">
    <name type="scientific">Paenibacillus swuensis</name>
    <dbReference type="NCBI Taxonomy" id="1178515"/>
    <lineage>
        <taxon>Bacteria</taxon>
        <taxon>Bacillati</taxon>
        <taxon>Bacillota</taxon>
        <taxon>Bacilli</taxon>
        <taxon>Bacillales</taxon>
        <taxon>Paenibacillaceae</taxon>
        <taxon>Paenibacillus</taxon>
    </lineage>
</organism>
<dbReference type="OrthoDB" id="9797695at2"/>
<accession>A0A172TQG7</accession>
<dbReference type="Gene3D" id="3.40.50.1820">
    <property type="entry name" value="alpha/beta hydrolase"/>
    <property type="match status" value="1"/>
</dbReference>
<dbReference type="InterPro" id="IPR051340">
    <property type="entry name" value="Haloalkane_dehalogenase"/>
</dbReference>
<dbReference type="PATRIC" id="fig|1178515.4.peg.4025"/>
<dbReference type="PANTHER" id="PTHR42977">
    <property type="entry name" value="HYDROLASE-RELATED"/>
    <property type="match status" value="1"/>
</dbReference>
<evidence type="ECO:0000313" key="3">
    <source>
        <dbReference type="EMBL" id="ANE49057.1"/>
    </source>
</evidence>